<feature type="compositionally biased region" description="Polar residues" evidence="1">
    <location>
        <begin position="22"/>
        <end position="33"/>
    </location>
</feature>
<comment type="caution">
    <text evidence="2">The sequence shown here is derived from an EMBL/GenBank/DDBJ whole genome shotgun (WGS) entry which is preliminary data.</text>
</comment>
<keyword evidence="3" id="KW-1185">Reference proteome</keyword>
<dbReference type="AlphaFoldDB" id="A0A917QLT7"/>
<reference evidence="2 3" key="1">
    <citation type="journal article" date="2014" name="Int. J. Syst. Evol. Microbiol.">
        <title>Complete genome sequence of Corynebacterium casei LMG S-19264T (=DSM 44701T), isolated from a smear-ripened cheese.</title>
        <authorList>
            <consortium name="US DOE Joint Genome Institute (JGI-PGF)"/>
            <person name="Walter F."/>
            <person name="Albersmeier A."/>
            <person name="Kalinowski J."/>
            <person name="Ruckert C."/>
        </authorList>
    </citation>
    <scope>NUCLEOTIDE SEQUENCE [LARGE SCALE GENOMIC DNA]</scope>
    <source>
        <strain evidence="2 3">CGMCC 1.9161</strain>
    </source>
</reference>
<gene>
    <name evidence="2" type="ORF">GCM10011322_47510</name>
</gene>
<proteinExistence type="predicted"/>
<protein>
    <submittedName>
        <fullName evidence="2">Uncharacterized protein</fullName>
    </submittedName>
</protein>
<evidence type="ECO:0000313" key="2">
    <source>
        <dbReference type="EMBL" id="GGK55355.1"/>
    </source>
</evidence>
<name>A0A917QLT7_9HYPH</name>
<feature type="region of interest" description="Disordered" evidence="1">
    <location>
        <begin position="1"/>
        <end position="33"/>
    </location>
</feature>
<dbReference type="Proteomes" id="UP000600449">
    <property type="component" value="Unassembled WGS sequence"/>
</dbReference>
<dbReference type="EMBL" id="BMMF01000022">
    <property type="protein sequence ID" value="GGK55355.1"/>
    <property type="molecule type" value="Genomic_DNA"/>
</dbReference>
<accession>A0A917QLT7</accession>
<evidence type="ECO:0000313" key="3">
    <source>
        <dbReference type="Proteomes" id="UP000600449"/>
    </source>
</evidence>
<organism evidence="2 3">
    <name type="scientific">Salinarimonas ramus</name>
    <dbReference type="NCBI Taxonomy" id="690164"/>
    <lineage>
        <taxon>Bacteria</taxon>
        <taxon>Pseudomonadati</taxon>
        <taxon>Pseudomonadota</taxon>
        <taxon>Alphaproteobacteria</taxon>
        <taxon>Hyphomicrobiales</taxon>
        <taxon>Salinarimonadaceae</taxon>
        <taxon>Salinarimonas</taxon>
    </lineage>
</organism>
<sequence length="88" mass="10077">MALGETRFTRPVRSPRMRSDQPAASRSSISSGPTATWFSAWCFFDVKRQPELTPFRYEDLTPSLFDVVMLGAGAAFCRRPLRRFSRSR</sequence>
<evidence type="ECO:0000256" key="1">
    <source>
        <dbReference type="SAM" id="MobiDB-lite"/>
    </source>
</evidence>